<evidence type="ECO:0000256" key="1">
    <source>
        <dbReference type="ARBA" id="ARBA00004304"/>
    </source>
</evidence>
<keyword evidence="9" id="KW-0811">Translocation</keyword>
<keyword evidence="7 9" id="KW-0496">Mitochondrion</keyword>
<comment type="function">
    <text evidence="9">Essential component of the TIM23 complex, a complex that mediates the translocation of transit peptide-containing proteins across the mitochondrial inner membrane.</text>
</comment>
<dbReference type="GO" id="GO:0030150">
    <property type="term" value="P:protein import into mitochondrial matrix"/>
    <property type="evidence" value="ECO:0007669"/>
    <property type="project" value="UniProtKB-UniRule"/>
</dbReference>
<gene>
    <name evidence="10" type="ORF">AMATHDRAFT_63564</name>
</gene>
<organism evidence="10 11">
    <name type="scientific">Amanita thiersii Skay4041</name>
    <dbReference type="NCBI Taxonomy" id="703135"/>
    <lineage>
        <taxon>Eukaryota</taxon>
        <taxon>Fungi</taxon>
        <taxon>Dikarya</taxon>
        <taxon>Basidiomycota</taxon>
        <taxon>Agaricomycotina</taxon>
        <taxon>Agaricomycetes</taxon>
        <taxon>Agaricomycetidae</taxon>
        <taxon>Agaricales</taxon>
        <taxon>Pluteineae</taxon>
        <taxon>Amanitaceae</taxon>
        <taxon>Amanita</taxon>
    </lineage>
</organism>
<evidence type="ECO:0000256" key="4">
    <source>
        <dbReference type="ARBA" id="ARBA00022692"/>
    </source>
</evidence>
<dbReference type="GO" id="GO:0005744">
    <property type="term" value="C:TIM23 mitochondrial import inner membrane translocase complex"/>
    <property type="evidence" value="ECO:0007669"/>
    <property type="project" value="UniProtKB-UniRule"/>
</dbReference>
<keyword evidence="9" id="KW-0999">Mitochondrion inner membrane</keyword>
<evidence type="ECO:0000313" key="11">
    <source>
        <dbReference type="Proteomes" id="UP000242287"/>
    </source>
</evidence>
<evidence type="ECO:0000256" key="3">
    <source>
        <dbReference type="ARBA" id="ARBA00020726"/>
    </source>
</evidence>
<dbReference type="PANTHER" id="PTHR13032">
    <property type="entry name" value="MITOCHONDRIAL IMPORT INNER MEMBRANE TRANSLOCASE SUBUNIT TIM21"/>
    <property type="match status" value="1"/>
</dbReference>
<dbReference type="InterPro" id="IPR013261">
    <property type="entry name" value="Tim21"/>
</dbReference>
<keyword evidence="5" id="KW-0809">Transit peptide</keyword>
<proteinExistence type="inferred from homology"/>
<dbReference type="AlphaFoldDB" id="A0A2A9NDU8"/>
<dbReference type="OrthoDB" id="436405at2759"/>
<keyword evidence="11" id="KW-1185">Reference proteome</keyword>
<accession>A0A2A9NDU8</accession>
<protein>
    <recommendedName>
        <fullName evidence="3 9">Mitochondrial import inner membrane translocase subunit Tim21</fullName>
    </recommendedName>
</protein>
<reference evidence="10 11" key="1">
    <citation type="submission" date="2014-02" db="EMBL/GenBank/DDBJ databases">
        <title>Transposable element dynamics among asymbiotic and ectomycorrhizal Amanita fungi.</title>
        <authorList>
            <consortium name="DOE Joint Genome Institute"/>
            <person name="Hess J."/>
            <person name="Skrede I."/>
            <person name="Wolfe B."/>
            <person name="LaButti K."/>
            <person name="Ohm R.A."/>
            <person name="Grigoriev I.V."/>
            <person name="Pringle A."/>
        </authorList>
    </citation>
    <scope>NUCLEOTIDE SEQUENCE [LARGE SCALE GENOMIC DNA]</scope>
    <source>
        <strain evidence="10 11">SKay4041</strain>
    </source>
</reference>
<comment type="subunit">
    <text evidence="9">Component of the TIM23 complex.</text>
</comment>
<evidence type="ECO:0000256" key="6">
    <source>
        <dbReference type="ARBA" id="ARBA00022989"/>
    </source>
</evidence>
<dbReference type="STRING" id="703135.A0A2A9NDU8"/>
<evidence type="ECO:0000256" key="5">
    <source>
        <dbReference type="ARBA" id="ARBA00022946"/>
    </source>
</evidence>
<dbReference type="Gene3D" id="3.10.450.320">
    <property type="entry name" value="Mitochondrial import inner membrane translocase subunit Tim21"/>
    <property type="match status" value="1"/>
</dbReference>
<evidence type="ECO:0000313" key="10">
    <source>
        <dbReference type="EMBL" id="PFH49195.1"/>
    </source>
</evidence>
<keyword evidence="4" id="KW-0812">Transmembrane</keyword>
<evidence type="ECO:0000256" key="9">
    <source>
        <dbReference type="RuleBase" id="RU367142"/>
    </source>
</evidence>
<keyword evidence="6" id="KW-1133">Transmembrane helix</keyword>
<keyword evidence="9" id="KW-0653">Protein transport</keyword>
<dbReference type="PANTHER" id="PTHR13032:SF6">
    <property type="entry name" value="MITOCHONDRIAL IMPORT INNER MEMBRANE TRANSLOCASE SUBUNIT TIM21"/>
    <property type="match status" value="1"/>
</dbReference>
<comment type="similarity">
    <text evidence="2 9">Belongs to the TIM21 family.</text>
</comment>
<evidence type="ECO:0000256" key="7">
    <source>
        <dbReference type="ARBA" id="ARBA00023128"/>
    </source>
</evidence>
<dbReference type="Proteomes" id="UP000242287">
    <property type="component" value="Unassembled WGS sequence"/>
</dbReference>
<dbReference type="EMBL" id="KZ302036">
    <property type="protein sequence ID" value="PFH49195.1"/>
    <property type="molecule type" value="Genomic_DNA"/>
</dbReference>
<sequence length="370" mass="41607">MNLLFGPLVSPSVRCSSRIFKTSRLHTNVHAFTQRKYATHRNSPLPASLDTPQRTHMPTRDTAGPFQLGISQASLQQGEKVKKWSELNASGKVLRTTQRTTNLTVILLGAGLSALLVYSLTSELFSKNSPTVLYSKACERIKSSARIAKYLKGPLTFHNNPPSTQRPRHRNRHVTSQVMIDSYGNEHMIMTFYVQGKPKGWSGSASDQSYLESASQWAQEKYENISDLTYEETVTSVKERAEFLWEKLRGLFKYLSGISEPPRPPVTSATLEAPAAQKKEDESVWGLGGLFSSLKGPRRSIEGSVSSPSQIFTEGEVHADLIRNEQGYFVFRYLLIDMPSTRHPHPVRVFIERAPGVRENEPVMRWSTHS</sequence>
<keyword evidence="8" id="KW-0472">Membrane</keyword>
<evidence type="ECO:0000256" key="2">
    <source>
        <dbReference type="ARBA" id="ARBA00010867"/>
    </source>
</evidence>
<comment type="subcellular location">
    <subcellularLocation>
        <location evidence="9">Mitochondrion inner membrane</location>
        <topology evidence="9">Single-pass membrane protein</topology>
    </subcellularLocation>
    <subcellularLocation>
        <location evidence="1">Mitochondrion membrane</location>
        <topology evidence="1">Single-pass membrane protein</topology>
    </subcellularLocation>
</comment>
<keyword evidence="9" id="KW-0813">Transport</keyword>
<dbReference type="InterPro" id="IPR038552">
    <property type="entry name" value="Tim21_IMS_sf"/>
</dbReference>
<name>A0A2A9NDU8_9AGAR</name>
<dbReference type="Pfam" id="PF08294">
    <property type="entry name" value="TIM21"/>
    <property type="match status" value="1"/>
</dbReference>
<evidence type="ECO:0000256" key="8">
    <source>
        <dbReference type="ARBA" id="ARBA00023136"/>
    </source>
</evidence>